<dbReference type="GO" id="GO:0009279">
    <property type="term" value="C:cell outer membrane"/>
    <property type="evidence" value="ECO:0007669"/>
    <property type="project" value="UniProtKB-SubCell"/>
</dbReference>
<keyword evidence="8 10" id="KW-0472">Membrane</keyword>
<evidence type="ECO:0000259" key="12">
    <source>
        <dbReference type="PROSITE" id="PS51123"/>
    </source>
</evidence>
<dbReference type="PANTHER" id="PTHR30329">
    <property type="entry name" value="STATOR ELEMENT OF FLAGELLAR MOTOR COMPLEX"/>
    <property type="match status" value="1"/>
</dbReference>
<dbReference type="AlphaFoldDB" id="A0A7X5AR27"/>
<dbReference type="CDD" id="cd07185">
    <property type="entry name" value="OmpA_C-like"/>
    <property type="match status" value="1"/>
</dbReference>
<evidence type="ECO:0000256" key="1">
    <source>
        <dbReference type="ARBA" id="ARBA00004571"/>
    </source>
</evidence>
<keyword evidence="3" id="KW-0813">Transport</keyword>
<dbReference type="InterPro" id="IPR011250">
    <property type="entry name" value="OMP/PagP_B-barrel"/>
</dbReference>
<sequence>MIRIIKFVPLAIFLSGSVVAATENPWYFGARVGGTHFNNFDGAIDGQKSDYGQDDWGGGVFLGYQFSPLVGLEGGYTYLGEADYDLGSGGFEAYGLDLVAKLTWPVTDVVDLYAKAGGFFFNVDNTVNGADDSGTSGTAGVGAEFYMNPNVSTRLEYQYYNQVGRSEPGKTDIHFYGLSLVYHWGAPAAAAVVEEAAPLPEPAPLPASTIQPIRVALPFNFDSSQLTQEDITRLQPIADRLVNYPESKLQVIGHTDASGTPAYNQKLSEERAAAVAGYLAGYFSIGMDRIEIKGFGERDPIATNNTEEGRAQNRRVEAYMPGMTVDNSQ</sequence>
<dbReference type="InterPro" id="IPR050330">
    <property type="entry name" value="Bact_OuterMem_StrucFunc"/>
</dbReference>
<evidence type="ECO:0000256" key="6">
    <source>
        <dbReference type="ARBA" id="ARBA00023065"/>
    </source>
</evidence>
<evidence type="ECO:0000256" key="11">
    <source>
        <dbReference type="SAM" id="SignalP"/>
    </source>
</evidence>
<evidence type="ECO:0000256" key="4">
    <source>
        <dbReference type="ARBA" id="ARBA00022452"/>
    </source>
</evidence>
<dbReference type="Gene3D" id="2.40.160.20">
    <property type="match status" value="1"/>
</dbReference>
<comment type="subcellular location">
    <subcellularLocation>
        <location evidence="1">Cell outer membrane</location>
        <topology evidence="1">Multi-pass membrane protein</topology>
    </subcellularLocation>
</comment>
<dbReference type="PANTHER" id="PTHR30329:SF21">
    <property type="entry name" value="LIPOPROTEIN YIAD-RELATED"/>
    <property type="match status" value="1"/>
</dbReference>
<evidence type="ECO:0000256" key="2">
    <source>
        <dbReference type="ARBA" id="ARBA00005710"/>
    </source>
</evidence>
<dbReference type="Proteomes" id="UP000465712">
    <property type="component" value="Unassembled WGS sequence"/>
</dbReference>
<protein>
    <submittedName>
        <fullName evidence="13">OmpA family protein</fullName>
    </submittedName>
</protein>
<dbReference type="InterPro" id="IPR006664">
    <property type="entry name" value="OMP_bac"/>
</dbReference>
<evidence type="ECO:0000256" key="8">
    <source>
        <dbReference type="ARBA" id="ARBA00023136"/>
    </source>
</evidence>
<dbReference type="Gene3D" id="3.30.1330.60">
    <property type="entry name" value="OmpA-like domain"/>
    <property type="match status" value="1"/>
</dbReference>
<dbReference type="PROSITE" id="PS51123">
    <property type="entry name" value="OMPA_2"/>
    <property type="match status" value="1"/>
</dbReference>
<dbReference type="InterPro" id="IPR036737">
    <property type="entry name" value="OmpA-like_sf"/>
</dbReference>
<dbReference type="EMBL" id="WXWW01000087">
    <property type="protein sequence ID" value="NAW64684.1"/>
    <property type="molecule type" value="Genomic_DNA"/>
</dbReference>
<keyword evidence="9" id="KW-0998">Cell outer membrane</keyword>
<feature type="chain" id="PRO_5030541546" evidence="11">
    <location>
        <begin position="21"/>
        <end position="329"/>
    </location>
</feature>
<dbReference type="SUPFAM" id="SSF103088">
    <property type="entry name" value="OmpA-like"/>
    <property type="match status" value="1"/>
</dbReference>
<dbReference type="InterPro" id="IPR000498">
    <property type="entry name" value="OmpA-like_TM_dom"/>
</dbReference>
<dbReference type="Pfam" id="PF00691">
    <property type="entry name" value="OmpA"/>
    <property type="match status" value="1"/>
</dbReference>
<keyword evidence="11" id="KW-0732">Signal</keyword>
<dbReference type="PROSITE" id="PS01068">
    <property type="entry name" value="OMPA_1"/>
    <property type="match status" value="1"/>
</dbReference>
<keyword evidence="5" id="KW-0812">Transmembrane</keyword>
<dbReference type="SUPFAM" id="SSF56925">
    <property type="entry name" value="OMPA-like"/>
    <property type="match status" value="1"/>
</dbReference>
<proteinExistence type="inferred from homology"/>
<comment type="caution">
    <text evidence="13">The sequence shown here is derived from an EMBL/GenBank/DDBJ whole genome shotgun (WGS) entry which is preliminary data.</text>
</comment>
<evidence type="ECO:0000256" key="5">
    <source>
        <dbReference type="ARBA" id="ARBA00022692"/>
    </source>
</evidence>
<evidence type="ECO:0000313" key="13">
    <source>
        <dbReference type="EMBL" id="NAW64684.1"/>
    </source>
</evidence>
<evidence type="ECO:0000256" key="9">
    <source>
        <dbReference type="ARBA" id="ARBA00023237"/>
    </source>
</evidence>
<dbReference type="InterPro" id="IPR006665">
    <property type="entry name" value="OmpA-like"/>
</dbReference>
<dbReference type="RefSeq" id="WP_161443501.1">
    <property type="nucleotide sequence ID" value="NZ_WXWW01000087.1"/>
</dbReference>
<dbReference type="GO" id="GO:0006811">
    <property type="term" value="P:monoatomic ion transport"/>
    <property type="evidence" value="ECO:0007669"/>
    <property type="project" value="UniProtKB-KW"/>
</dbReference>
<dbReference type="GO" id="GO:0046930">
    <property type="term" value="C:pore complex"/>
    <property type="evidence" value="ECO:0007669"/>
    <property type="project" value="UniProtKB-KW"/>
</dbReference>
<accession>A0A7X5AR27</accession>
<evidence type="ECO:0000313" key="14">
    <source>
        <dbReference type="Proteomes" id="UP000465712"/>
    </source>
</evidence>
<dbReference type="InterPro" id="IPR006690">
    <property type="entry name" value="OMPA-like_CS"/>
</dbReference>
<feature type="signal peptide" evidence="11">
    <location>
        <begin position="1"/>
        <end position="20"/>
    </location>
</feature>
<reference evidence="13 14" key="1">
    <citation type="submission" date="2017-05" db="EMBL/GenBank/DDBJ databases">
        <title>High clonality and local adaptation shapes Vibrionaceae linages within an endangered oasis.</title>
        <authorList>
            <person name="Vazquez-Rosas-Landa M."/>
        </authorList>
    </citation>
    <scope>NUCLEOTIDE SEQUENCE [LARGE SCALE GENOMIC DNA]</scope>
    <source>
        <strain evidence="13 14">P46_P4S1P180</strain>
    </source>
</reference>
<gene>
    <name evidence="13" type="ORF">CAG72_05600</name>
</gene>
<dbReference type="Pfam" id="PF01389">
    <property type="entry name" value="OmpA_membrane"/>
    <property type="match status" value="1"/>
</dbReference>
<keyword evidence="6" id="KW-0406">Ion transport</keyword>
<dbReference type="PRINTS" id="PR01021">
    <property type="entry name" value="OMPADOMAIN"/>
</dbReference>
<comment type="similarity">
    <text evidence="2">Belongs to the outer membrane OOP (TC 1.B.6) superfamily. OmpA family.</text>
</comment>
<evidence type="ECO:0000256" key="7">
    <source>
        <dbReference type="ARBA" id="ARBA00023114"/>
    </source>
</evidence>
<feature type="domain" description="OmpA-like" evidence="12">
    <location>
        <begin position="206"/>
        <end position="324"/>
    </location>
</feature>
<name>A0A7X5AR27_9GAMM</name>
<evidence type="ECO:0000256" key="3">
    <source>
        <dbReference type="ARBA" id="ARBA00022448"/>
    </source>
</evidence>
<keyword evidence="4" id="KW-1134">Transmembrane beta strand</keyword>
<organism evidence="13 14">
    <name type="scientific">Photobacterium halotolerans</name>
    <dbReference type="NCBI Taxonomy" id="265726"/>
    <lineage>
        <taxon>Bacteria</taxon>
        <taxon>Pseudomonadati</taxon>
        <taxon>Pseudomonadota</taxon>
        <taxon>Gammaproteobacteria</taxon>
        <taxon>Vibrionales</taxon>
        <taxon>Vibrionaceae</taxon>
        <taxon>Photobacterium</taxon>
    </lineage>
</organism>
<evidence type="ECO:0000256" key="10">
    <source>
        <dbReference type="PROSITE-ProRule" id="PRU00473"/>
    </source>
</evidence>
<dbReference type="GO" id="GO:0015288">
    <property type="term" value="F:porin activity"/>
    <property type="evidence" value="ECO:0007669"/>
    <property type="project" value="UniProtKB-KW"/>
</dbReference>
<keyword evidence="7" id="KW-0626">Porin</keyword>